<dbReference type="EMBL" id="LFVZ01000010">
    <property type="protein sequence ID" value="KTW27324.1"/>
    <property type="molecule type" value="Genomic_DNA"/>
</dbReference>
<gene>
    <name evidence="2" type="ORF">T552_02308</name>
</gene>
<dbReference type="OrthoDB" id="2016913at2759"/>
<dbReference type="GeneID" id="28937059"/>
<sequence length="204" mass="23730">MYINGLFIVVKKWILFLLIFVLRTDLMLWNCSIYCIMMLLKSFEEIELVGVVAMFDVSQMFFLNCKKKGQLALFSLFFYEEMEKSDIFMLQLVNGIQDSCRDIDLKLVQFLKFEDFDESAHLALSFAGYLVSIGKSMTLPCSDTDNSDRDINKLTELIDKIILQERLMEIFIIIEEICNCSENTIQGICDVLKSGFLEYFLVPF</sequence>
<reference evidence="3" key="1">
    <citation type="journal article" date="2016" name="Nat. Commun.">
        <title>Genome analysis of three Pneumocystis species reveals adaptation mechanisms to life exclusively in mammalian hosts.</title>
        <authorList>
            <person name="Ma L."/>
            <person name="Chen Z."/>
            <person name="Huang D.W."/>
            <person name="Kutty G."/>
            <person name="Ishihara M."/>
            <person name="Wang H."/>
            <person name="Abouelleil A."/>
            <person name="Bishop L."/>
            <person name="Davey E."/>
            <person name="Deng R."/>
            <person name="Deng X."/>
            <person name="Fan L."/>
            <person name="Fantoni G."/>
            <person name="Fitzgerald M."/>
            <person name="Gogineni E."/>
            <person name="Goldberg J.M."/>
            <person name="Handley G."/>
            <person name="Hu X."/>
            <person name="Huber C."/>
            <person name="Jiao X."/>
            <person name="Jones K."/>
            <person name="Levin J.Z."/>
            <person name="Liu Y."/>
            <person name="Macdonald P."/>
            <person name="Melnikov A."/>
            <person name="Raley C."/>
            <person name="Sassi M."/>
            <person name="Sherman B.T."/>
            <person name="Song X."/>
            <person name="Sykes S."/>
            <person name="Tran B."/>
            <person name="Walsh L."/>
            <person name="Xia Y."/>
            <person name="Yang J."/>
            <person name="Young S."/>
            <person name="Zeng Q."/>
            <person name="Zheng X."/>
            <person name="Stephens R."/>
            <person name="Nusbaum C."/>
            <person name="Birren B.W."/>
            <person name="Azadi P."/>
            <person name="Lempicki R.A."/>
            <person name="Cuomo C.A."/>
            <person name="Kovacs J.A."/>
        </authorList>
    </citation>
    <scope>NUCLEOTIDE SEQUENCE [LARGE SCALE GENOMIC DNA]</scope>
    <source>
        <strain evidence="3">B80</strain>
    </source>
</reference>
<organism evidence="2 3">
    <name type="scientific">Pneumocystis carinii (strain B80)</name>
    <name type="common">Rat pneumocystis pneumonia agent</name>
    <name type="synonym">Pneumocystis carinii f. sp. carinii</name>
    <dbReference type="NCBI Taxonomy" id="1408658"/>
    <lineage>
        <taxon>Eukaryota</taxon>
        <taxon>Fungi</taxon>
        <taxon>Dikarya</taxon>
        <taxon>Ascomycota</taxon>
        <taxon>Taphrinomycotina</taxon>
        <taxon>Pneumocystomycetes</taxon>
        <taxon>Pneumocystaceae</taxon>
        <taxon>Pneumocystis</taxon>
    </lineage>
</organism>
<keyword evidence="1" id="KW-1133">Transmembrane helix</keyword>
<name>A0A0W4ZG16_PNEC8</name>
<evidence type="ECO:0000256" key="1">
    <source>
        <dbReference type="SAM" id="Phobius"/>
    </source>
</evidence>
<keyword evidence="3" id="KW-1185">Reference proteome</keyword>
<dbReference type="Proteomes" id="UP000054454">
    <property type="component" value="Unassembled WGS sequence"/>
</dbReference>
<protein>
    <submittedName>
        <fullName evidence="2">Uncharacterized protein</fullName>
    </submittedName>
</protein>
<accession>A0A0W4ZG16</accession>
<dbReference type="RefSeq" id="XP_018225366.1">
    <property type="nucleotide sequence ID" value="XM_018370856.1"/>
</dbReference>
<comment type="caution">
    <text evidence="2">The sequence shown here is derived from an EMBL/GenBank/DDBJ whole genome shotgun (WGS) entry which is preliminary data.</text>
</comment>
<dbReference type="AlphaFoldDB" id="A0A0W4ZG16"/>
<proteinExistence type="predicted"/>
<evidence type="ECO:0000313" key="2">
    <source>
        <dbReference type="EMBL" id="KTW27324.1"/>
    </source>
</evidence>
<evidence type="ECO:0000313" key="3">
    <source>
        <dbReference type="Proteomes" id="UP000054454"/>
    </source>
</evidence>
<keyword evidence="1" id="KW-0472">Membrane</keyword>
<dbReference type="VEuPathDB" id="FungiDB:T552_02308"/>
<feature type="transmembrane region" description="Helical" evidence="1">
    <location>
        <begin position="12"/>
        <end position="40"/>
    </location>
</feature>
<keyword evidence="1" id="KW-0812">Transmembrane</keyword>